<dbReference type="Pfam" id="PF16879">
    <property type="entry name" value="Sin3a_C"/>
    <property type="match status" value="1"/>
</dbReference>
<name>A0A7I4FH13_PHYPA</name>
<evidence type="ECO:0000256" key="3">
    <source>
        <dbReference type="ARBA" id="ARBA00022737"/>
    </source>
</evidence>
<dbReference type="FunFam" id="1.20.1160.11:FF:000003">
    <property type="entry name" value="Paired amphipathic helix SIN3-like protein"/>
    <property type="match status" value="1"/>
</dbReference>
<evidence type="ECO:0000256" key="8">
    <source>
        <dbReference type="SAM" id="MobiDB-lite"/>
    </source>
</evidence>
<dbReference type="PANTHER" id="PTHR12346">
    <property type="entry name" value="SIN3B-RELATED"/>
    <property type="match status" value="1"/>
</dbReference>
<proteinExistence type="predicted"/>
<evidence type="ECO:0000313" key="10">
    <source>
        <dbReference type="EnsemblPlants" id="Pp3c24_13770V3.8"/>
    </source>
</evidence>
<keyword evidence="6 7" id="KW-0539">Nucleus</keyword>
<dbReference type="PANTHER" id="PTHR12346:SF0">
    <property type="entry name" value="SIN3A, ISOFORM G"/>
    <property type="match status" value="1"/>
</dbReference>
<evidence type="ECO:0000256" key="7">
    <source>
        <dbReference type="PROSITE-ProRule" id="PRU00810"/>
    </source>
</evidence>
<dbReference type="InterPro" id="IPR003822">
    <property type="entry name" value="PAH"/>
</dbReference>
<feature type="region of interest" description="Disordered" evidence="8">
    <location>
        <begin position="1"/>
        <end position="41"/>
    </location>
</feature>
<dbReference type="EnsemblPlants" id="Pp3c24_13770V3.8">
    <property type="protein sequence ID" value="Pp3c24_13770V3.8"/>
    <property type="gene ID" value="Pp3c24_13770"/>
</dbReference>
<feature type="compositionally biased region" description="Acidic residues" evidence="8">
    <location>
        <begin position="1039"/>
        <end position="1048"/>
    </location>
</feature>
<dbReference type="InterPro" id="IPR031693">
    <property type="entry name" value="Sin3_C"/>
</dbReference>
<feature type="region of interest" description="Disordered" evidence="8">
    <location>
        <begin position="196"/>
        <end position="328"/>
    </location>
</feature>
<dbReference type="InterPro" id="IPR013194">
    <property type="entry name" value="HDAC_interact_dom"/>
</dbReference>
<evidence type="ECO:0000256" key="4">
    <source>
        <dbReference type="ARBA" id="ARBA00023015"/>
    </source>
</evidence>
<feature type="compositionally biased region" description="Gly residues" evidence="8">
    <location>
        <begin position="804"/>
        <end position="815"/>
    </location>
</feature>
<dbReference type="Pfam" id="PF08295">
    <property type="entry name" value="Sin3_corepress"/>
    <property type="match status" value="1"/>
</dbReference>
<keyword evidence="4" id="KW-0805">Transcription regulation</keyword>
<dbReference type="GO" id="GO:0000118">
    <property type="term" value="C:histone deacetylase complex"/>
    <property type="evidence" value="ECO:0000318"/>
    <property type="project" value="GO_Central"/>
</dbReference>
<accession>A0A7I4FH13</accession>
<dbReference type="InParanoid" id="A0A7I4FH13"/>
<reference evidence="10" key="3">
    <citation type="submission" date="2020-12" db="UniProtKB">
        <authorList>
            <consortium name="EnsemblPlants"/>
        </authorList>
    </citation>
    <scope>IDENTIFICATION</scope>
</reference>
<dbReference type="Gramene" id="Pp3c24_13770V3.8">
    <property type="protein sequence ID" value="Pp3c24_13770V3.8"/>
    <property type="gene ID" value="Pp3c24_13770"/>
</dbReference>
<feature type="region of interest" description="Disordered" evidence="8">
    <location>
        <begin position="432"/>
        <end position="490"/>
    </location>
</feature>
<dbReference type="GO" id="GO:0000785">
    <property type="term" value="C:chromatin"/>
    <property type="evidence" value="ECO:0000318"/>
    <property type="project" value="GO_Central"/>
</dbReference>
<dbReference type="PROSITE" id="PS51477">
    <property type="entry name" value="PAH"/>
    <property type="match status" value="3"/>
</dbReference>
<evidence type="ECO:0000313" key="11">
    <source>
        <dbReference type="Proteomes" id="UP000006727"/>
    </source>
</evidence>
<evidence type="ECO:0000256" key="5">
    <source>
        <dbReference type="ARBA" id="ARBA00023163"/>
    </source>
</evidence>
<dbReference type="InterPro" id="IPR039774">
    <property type="entry name" value="Sin3-like"/>
</dbReference>
<dbReference type="Gene3D" id="1.20.1160.11">
    <property type="entry name" value="Paired amphipathic helix"/>
    <property type="match status" value="3"/>
</dbReference>
<evidence type="ECO:0000256" key="1">
    <source>
        <dbReference type="ARBA" id="ARBA00004123"/>
    </source>
</evidence>
<keyword evidence="3" id="KW-0677">Repeat</keyword>
<dbReference type="FunFam" id="1.20.1160.11:FF:000002">
    <property type="entry name" value="Paired amphipathic helix protein SIN3"/>
    <property type="match status" value="1"/>
</dbReference>
<dbReference type="EMBL" id="ABEU02000024">
    <property type="status" value="NOT_ANNOTATED_CDS"/>
    <property type="molecule type" value="Genomic_DNA"/>
</dbReference>
<dbReference type="GO" id="GO:0000122">
    <property type="term" value="P:negative regulation of transcription by RNA polymerase II"/>
    <property type="evidence" value="ECO:0000318"/>
    <property type="project" value="GO_Central"/>
</dbReference>
<feature type="compositionally biased region" description="Basic and acidic residues" evidence="8">
    <location>
        <begin position="262"/>
        <end position="293"/>
    </location>
</feature>
<feature type="compositionally biased region" description="Basic and acidic residues" evidence="8">
    <location>
        <begin position="432"/>
        <end position="472"/>
    </location>
</feature>
<dbReference type="FunCoup" id="A0A7I4FH13">
    <property type="interactions" value="4293"/>
</dbReference>
<dbReference type="InterPro" id="IPR036600">
    <property type="entry name" value="PAH_sf"/>
</dbReference>
<keyword evidence="11" id="KW-1185">Reference proteome</keyword>
<feature type="region of interest" description="Disordered" evidence="8">
    <location>
        <begin position="797"/>
        <end position="835"/>
    </location>
</feature>
<keyword evidence="5" id="KW-0804">Transcription</keyword>
<dbReference type="SUPFAM" id="SSF47762">
    <property type="entry name" value="PAH2 domain"/>
    <property type="match status" value="3"/>
</dbReference>
<comment type="subcellular location">
    <subcellularLocation>
        <location evidence="1 7">Nucleus</location>
    </subcellularLocation>
</comment>
<dbReference type="Proteomes" id="UP000006727">
    <property type="component" value="Chromosome 24"/>
</dbReference>
<evidence type="ECO:0000259" key="9">
    <source>
        <dbReference type="SMART" id="SM00761"/>
    </source>
</evidence>
<evidence type="ECO:0000256" key="2">
    <source>
        <dbReference type="ARBA" id="ARBA00022491"/>
    </source>
</evidence>
<dbReference type="Pfam" id="PF02671">
    <property type="entry name" value="PAH"/>
    <property type="match status" value="3"/>
</dbReference>
<feature type="region of interest" description="Disordered" evidence="8">
    <location>
        <begin position="952"/>
        <end position="1098"/>
    </location>
</feature>
<feature type="compositionally biased region" description="Basic and acidic residues" evidence="8">
    <location>
        <begin position="1003"/>
        <end position="1021"/>
    </location>
</feature>
<feature type="compositionally biased region" description="Acidic residues" evidence="8">
    <location>
        <begin position="1064"/>
        <end position="1090"/>
    </location>
</feature>
<feature type="domain" description="Histone deacetylase interacting" evidence="9">
    <location>
        <begin position="504"/>
        <end position="605"/>
    </location>
</feature>
<evidence type="ECO:0000256" key="6">
    <source>
        <dbReference type="ARBA" id="ARBA00023242"/>
    </source>
</evidence>
<feature type="compositionally biased region" description="Basic and acidic residues" evidence="8">
    <location>
        <begin position="231"/>
        <end position="255"/>
    </location>
</feature>
<reference evidence="10 11" key="1">
    <citation type="journal article" date="2008" name="Science">
        <title>The Physcomitrella genome reveals evolutionary insights into the conquest of land by plants.</title>
        <authorList>
            <person name="Rensing S."/>
            <person name="Lang D."/>
            <person name="Zimmer A."/>
            <person name="Terry A."/>
            <person name="Salamov A."/>
            <person name="Shapiro H."/>
            <person name="Nishiyama T."/>
            <person name="Perroud P.-F."/>
            <person name="Lindquist E."/>
            <person name="Kamisugi Y."/>
            <person name="Tanahashi T."/>
            <person name="Sakakibara K."/>
            <person name="Fujita T."/>
            <person name="Oishi K."/>
            <person name="Shin-I T."/>
            <person name="Kuroki Y."/>
            <person name="Toyoda A."/>
            <person name="Suzuki Y."/>
            <person name="Hashimoto A."/>
            <person name="Yamaguchi K."/>
            <person name="Sugano A."/>
            <person name="Kohara Y."/>
            <person name="Fujiyama A."/>
            <person name="Anterola A."/>
            <person name="Aoki S."/>
            <person name="Ashton N."/>
            <person name="Barbazuk W.B."/>
            <person name="Barker E."/>
            <person name="Bennetzen J."/>
            <person name="Bezanilla M."/>
            <person name="Blankenship R."/>
            <person name="Cho S.H."/>
            <person name="Dutcher S."/>
            <person name="Estelle M."/>
            <person name="Fawcett J.A."/>
            <person name="Gundlach H."/>
            <person name="Hanada K."/>
            <person name="Heyl A."/>
            <person name="Hicks K.A."/>
            <person name="Hugh J."/>
            <person name="Lohr M."/>
            <person name="Mayer K."/>
            <person name="Melkozernov A."/>
            <person name="Murata T."/>
            <person name="Nelson D."/>
            <person name="Pils B."/>
            <person name="Prigge M."/>
            <person name="Reiss B."/>
            <person name="Renner T."/>
            <person name="Rombauts S."/>
            <person name="Rushton P."/>
            <person name="Sanderfoot A."/>
            <person name="Schween G."/>
            <person name="Shiu S.-H."/>
            <person name="Stueber K."/>
            <person name="Theodoulou F.L."/>
            <person name="Tu H."/>
            <person name="Van de Peer Y."/>
            <person name="Verrier P.J."/>
            <person name="Waters E."/>
            <person name="Wood A."/>
            <person name="Yang L."/>
            <person name="Cove D."/>
            <person name="Cuming A."/>
            <person name="Hasebe M."/>
            <person name="Lucas S."/>
            <person name="Mishler D.B."/>
            <person name="Reski R."/>
            <person name="Grigoriev I."/>
            <person name="Quatrano R.S."/>
            <person name="Boore J.L."/>
        </authorList>
    </citation>
    <scope>NUCLEOTIDE SEQUENCE [LARGE SCALE GENOMIC DNA]</scope>
    <source>
        <strain evidence="10 11">cv. Gransden 2004</strain>
    </source>
</reference>
<organism evidence="10 11">
    <name type="scientific">Physcomitrium patens</name>
    <name type="common">Spreading-leaved earth moss</name>
    <name type="synonym">Physcomitrella patens</name>
    <dbReference type="NCBI Taxonomy" id="3218"/>
    <lineage>
        <taxon>Eukaryota</taxon>
        <taxon>Viridiplantae</taxon>
        <taxon>Streptophyta</taxon>
        <taxon>Embryophyta</taxon>
        <taxon>Bryophyta</taxon>
        <taxon>Bryophytina</taxon>
        <taxon>Bryopsida</taxon>
        <taxon>Funariidae</taxon>
        <taxon>Funariales</taxon>
        <taxon>Funariaceae</taxon>
        <taxon>Physcomitrium</taxon>
    </lineage>
</organism>
<feature type="region of interest" description="Disordered" evidence="8">
    <location>
        <begin position="898"/>
        <end position="921"/>
    </location>
</feature>
<gene>
    <name evidence="10" type="primary">LOC112276718</name>
</gene>
<dbReference type="SMART" id="SM00761">
    <property type="entry name" value="HDAC_interact"/>
    <property type="match status" value="1"/>
</dbReference>
<keyword evidence="2" id="KW-0678">Repressor</keyword>
<reference evidence="10 11" key="2">
    <citation type="journal article" date="2018" name="Plant J.">
        <title>The Physcomitrella patens chromosome-scale assembly reveals moss genome structure and evolution.</title>
        <authorList>
            <person name="Lang D."/>
            <person name="Ullrich K.K."/>
            <person name="Murat F."/>
            <person name="Fuchs J."/>
            <person name="Jenkins J."/>
            <person name="Haas F.B."/>
            <person name="Piednoel M."/>
            <person name="Gundlach H."/>
            <person name="Van Bel M."/>
            <person name="Meyberg R."/>
            <person name="Vives C."/>
            <person name="Morata J."/>
            <person name="Symeonidi A."/>
            <person name="Hiss M."/>
            <person name="Muchero W."/>
            <person name="Kamisugi Y."/>
            <person name="Saleh O."/>
            <person name="Blanc G."/>
            <person name="Decker E.L."/>
            <person name="van Gessel N."/>
            <person name="Grimwood J."/>
            <person name="Hayes R.D."/>
            <person name="Graham S.W."/>
            <person name="Gunter L.E."/>
            <person name="McDaniel S.F."/>
            <person name="Hoernstein S.N.W."/>
            <person name="Larsson A."/>
            <person name="Li F.W."/>
            <person name="Perroud P.F."/>
            <person name="Phillips J."/>
            <person name="Ranjan P."/>
            <person name="Rokshar D.S."/>
            <person name="Rothfels C.J."/>
            <person name="Schneider L."/>
            <person name="Shu S."/>
            <person name="Stevenson D.W."/>
            <person name="Thummler F."/>
            <person name="Tillich M."/>
            <person name="Villarreal Aguilar J.C."/>
            <person name="Widiez T."/>
            <person name="Wong G.K."/>
            <person name="Wymore A."/>
            <person name="Zhang Y."/>
            <person name="Zimmer A.D."/>
            <person name="Quatrano R.S."/>
            <person name="Mayer K.F.X."/>
            <person name="Goodstein D."/>
            <person name="Casacuberta J.M."/>
            <person name="Vandepoele K."/>
            <person name="Reski R."/>
            <person name="Cuming A.C."/>
            <person name="Tuskan G.A."/>
            <person name="Maumus F."/>
            <person name="Salse J."/>
            <person name="Schmutz J."/>
            <person name="Rensing S.A."/>
        </authorList>
    </citation>
    <scope>NUCLEOTIDE SEQUENCE [LARGE SCALE GENOMIC DNA]</scope>
    <source>
        <strain evidence="10 11">cv. Gransden 2004</strain>
    </source>
</reference>
<protein>
    <recommendedName>
        <fullName evidence="9">Histone deacetylase interacting domain-containing protein</fullName>
    </recommendedName>
</protein>
<dbReference type="GO" id="GO:0003714">
    <property type="term" value="F:transcription corepressor activity"/>
    <property type="evidence" value="ECO:0000318"/>
    <property type="project" value="GO_Central"/>
</dbReference>
<dbReference type="FunFam" id="1.20.1160.11:FF:000001">
    <property type="entry name" value="Paired amphipathic helix protein Sin3"/>
    <property type="match status" value="1"/>
</dbReference>
<sequence>MKKRERGEDESILPQGKRIAGPRVGEASEAAASNNLAPNGQRLTTDDALAYLKAVKEKFKDDKAKYDEFLEVMKDFKAQKVDTAGVISRVKQLFKGHPQLIFGFNAFLPRGYEITQPEEEKPAVEFDQAINYVNKIKARFATNESVYKQFLEILNYYRKGNKTINEVYQEVAKLFADHPDLLEEFTYFLPGTNGASMGNSHPSAKHVPQNARQRDEKGFGGSGKPPNERPISLKKDKFVAMPGERSREREPERRVEKNRKKLDKDKKDVGDRKDRADREGGGDREKDFVEQKPAKRASARNASDAIRRQSQAAERAEGYSEPAPQASMEDKKMFKGAVGVQYPFFDKVKARLRSRDTYQEFLKCLNIFSQEIISREELQSLVGDILGNHADLMEGFTEFLTHCENVEGYLAGVFSGRKLGDFAEGVPLKAVKTERDGERERNREKDKEREREKDNEKDRDREQDAKERERHVKPSQAAKEGSHKVASNSDKYLNKPISELDLSSCDRCTPSYRLLPKQHLRPVSSHRTALGNSVLNDSWVSVTSGSEDYSFKHMRKNQYEESLFRCEDDRYELDMLLEGTAVTAKVVGEFTAKQEEQNGKMEPLPPVDEFLSAINLRCIERIYGDHGLDMLEALRKNTSRAMPVIHSRLVQKEEEWTRCREEMNKVWSEVYAKNCYKALDHRSFYFRSQDKKALSTKGLLAEIKEVSEKRRNEDDTVLAIAGINRGPSLPDMRYEFSDLSIHDDIYQTIKYSSEEISSSLDYTEKTLRTWRMFVEPVLGISSRSQGVEDVEEGVMVKPLEGKGVDGNGGESGGSQGDEASNPEDGDMASHREGTVNKGVVVVGVEGSEGRVTAGATNEETLRAASGGERNIEENAGAEAVDRGSNGAREAFVRGMAEAGGEGTAARTEGSGWLHDGNRTTKRSCRAAERGEVGGRAKVGLGENLGSRSVADIGPLVVDSNGGGGHGAMDREEGELSSYSEQEDRKKSKYSPRQGEGHGVVKSLGREENVEGVGREMEHEQGGYDADDEGEESVQKSSEDSDTPSEAGEEVSASEQSGEEHSEHEEEEEQEEKAESEGEAEGMTDVEDGDVDGNSLLADSEHPFAHCQPLAAYPGSGVGLVGASHSKKVGSIFYGNDTIYVLFRLYQTLYERLLSAKVNAELASKKKGGGDGGAPPNLYSRFIQVLYGLLDGSVDNSKFEDECRAIIGTQSYILFTLDKLIFKLVKQLQAAATDDVVQKLLALNAYEQGRETVDAVYYADACVVLHDESIYRLEKRSNPNELLIQLMENLDIPGNSFESSFQKYLDGFLKSLSSDKRGQVFCARNLKRMRIEENADYGKDVNIMNGLEIKMSCRTSKVSYVLDTEDVFWRSLSGSKRRKEKAESKRWCQFHKWMQEMEGLKDENLVCIGTLESNSAALSVRSRDLWSTPKALSWISFCRYAEEGYQLGVLCFL</sequence>